<dbReference type="PANTHER" id="PTHR25466:SF14">
    <property type="entry name" value="BUTYROPHILIN SUBFAMILY 2 MEMBER A2-LIKE-RELATED"/>
    <property type="match status" value="1"/>
</dbReference>
<dbReference type="Gene3D" id="2.60.40.10">
    <property type="entry name" value="Immunoglobulins"/>
    <property type="match status" value="1"/>
</dbReference>
<dbReference type="GeneTree" id="ENSGT01120000276518"/>
<keyword evidence="10" id="KW-0393">Immunoglobulin domain</keyword>
<dbReference type="InterPro" id="IPR051713">
    <property type="entry name" value="T-cell_Activation_Regulation"/>
</dbReference>
<name>A0A3Q0RVQ8_AMPCI</name>
<evidence type="ECO:0000313" key="11">
    <source>
        <dbReference type="Ensembl" id="ENSACIP00000013783.1"/>
    </source>
</evidence>
<accession>A0A3Q0RVQ8</accession>
<reference evidence="11" key="1">
    <citation type="submission" date="2025-08" db="UniProtKB">
        <authorList>
            <consortium name="Ensembl"/>
        </authorList>
    </citation>
    <scope>IDENTIFICATION</scope>
</reference>
<keyword evidence="6" id="KW-0472">Membrane</keyword>
<keyword evidence="3" id="KW-0812">Transmembrane</keyword>
<evidence type="ECO:0000256" key="5">
    <source>
        <dbReference type="ARBA" id="ARBA00022989"/>
    </source>
</evidence>
<dbReference type="Ensembl" id="ENSACIT00000014153.1">
    <property type="protein sequence ID" value="ENSACIP00000013783.1"/>
    <property type="gene ID" value="ENSACIG00000010723.1"/>
</dbReference>
<evidence type="ECO:0008006" key="13">
    <source>
        <dbReference type="Google" id="ProtNLM"/>
    </source>
</evidence>
<keyword evidence="4" id="KW-0732">Signal</keyword>
<dbReference type="OMA" id="SHIPHPF"/>
<dbReference type="GO" id="GO:0042102">
    <property type="term" value="P:positive regulation of T cell proliferation"/>
    <property type="evidence" value="ECO:0007669"/>
    <property type="project" value="TreeGrafter"/>
</dbReference>
<dbReference type="GO" id="GO:0071222">
    <property type="term" value="P:cellular response to lipopolysaccharide"/>
    <property type="evidence" value="ECO:0007669"/>
    <property type="project" value="TreeGrafter"/>
</dbReference>
<evidence type="ECO:0000256" key="8">
    <source>
        <dbReference type="ARBA" id="ARBA00023170"/>
    </source>
</evidence>
<evidence type="ECO:0000256" key="3">
    <source>
        <dbReference type="ARBA" id="ARBA00022692"/>
    </source>
</evidence>
<dbReference type="GO" id="GO:0006955">
    <property type="term" value="P:immune response"/>
    <property type="evidence" value="ECO:0007669"/>
    <property type="project" value="TreeGrafter"/>
</dbReference>
<dbReference type="STRING" id="61819.ENSACIP00000013783"/>
<sequence length="73" mass="8630">MLEWKDSSDRKVHVFQNGSDWSEEQDQDYRDRTEINEDLLRTGDLSLTLKHPTDSDSYTYTCTAYNQNKIIVL</sequence>
<dbReference type="InterPro" id="IPR036179">
    <property type="entry name" value="Ig-like_dom_sf"/>
</dbReference>
<keyword evidence="8" id="KW-0675">Receptor</keyword>
<dbReference type="InterPro" id="IPR013783">
    <property type="entry name" value="Ig-like_fold"/>
</dbReference>
<dbReference type="PANTHER" id="PTHR25466">
    <property type="entry name" value="T-LYMPHOCYTE ACTIVATION ANTIGEN"/>
    <property type="match status" value="1"/>
</dbReference>
<evidence type="ECO:0000313" key="12">
    <source>
        <dbReference type="Proteomes" id="UP000261340"/>
    </source>
</evidence>
<dbReference type="GO" id="GO:0007166">
    <property type="term" value="P:cell surface receptor signaling pathway"/>
    <property type="evidence" value="ECO:0007669"/>
    <property type="project" value="TreeGrafter"/>
</dbReference>
<dbReference type="AlphaFoldDB" id="A0A3Q0RVQ8"/>
<evidence type="ECO:0000256" key="6">
    <source>
        <dbReference type="ARBA" id="ARBA00023136"/>
    </source>
</evidence>
<keyword evidence="5" id="KW-1133">Transmembrane helix</keyword>
<dbReference type="Proteomes" id="UP000261340">
    <property type="component" value="Unplaced"/>
</dbReference>
<organism evidence="11 12">
    <name type="scientific">Amphilophus citrinellus</name>
    <name type="common">Midas cichlid</name>
    <name type="synonym">Cichlasoma citrinellum</name>
    <dbReference type="NCBI Taxonomy" id="61819"/>
    <lineage>
        <taxon>Eukaryota</taxon>
        <taxon>Metazoa</taxon>
        <taxon>Chordata</taxon>
        <taxon>Craniata</taxon>
        <taxon>Vertebrata</taxon>
        <taxon>Euteleostomi</taxon>
        <taxon>Actinopterygii</taxon>
        <taxon>Neopterygii</taxon>
        <taxon>Teleostei</taxon>
        <taxon>Neoteleostei</taxon>
        <taxon>Acanthomorphata</taxon>
        <taxon>Ovalentaria</taxon>
        <taxon>Cichlomorphae</taxon>
        <taxon>Cichliformes</taxon>
        <taxon>Cichlidae</taxon>
        <taxon>New World cichlids</taxon>
        <taxon>Cichlasomatinae</taxon>
        <taxon>Heroini</taxon>
        <taxon>Amphilophus</taxon>
    </lineage>
</organism>
<keyword evidence="7" id="KW-1015">Disulfide bond</keyword>
<evidence type="ECO:0000256" key="1">
    <source>
        <dbReference type="ARBA" id="ARBA00004251"/>
    </source>
</evidence>
<keyword evidence="12" id="KW-1185">Reference proteome</keyword>
<keyword evidence="9" id="KW-0325">Glycoprotein</keyword>
<protein>
    <recommendedName>
        <fullName evidence="13">Ig-like domain-containing protein</fullName>
    </recommendedName>
</protein>
<keyword evidence="2" id="KW-1003">Cell membrane</keyword>
<dbReference type="GO" id="GO:0042130">
    <property type="term" value="P:negative regulation of T cell proliferation"/>
    <property type="evidence" value="ECO:0007669"/>
    <property type="project" value="TreeGrafter"/>
</dbReference>
<evidence type="ECO:0000256" key="10">
    <source>
        <dbReference type="ARBA" id="ARBA00023319"/>
    </source>
</evidence>
<proteinExistence type="predicted"/>
<dbReference type="GO" id="GO:0031295">
    <property type="term" value="P:T cell costimulation"/>
    <property type="evidence" value="ECO:0007669"/>
    <property type="project" value="TreeGrafter"/>
</dbReference>
<evidence type="ECO:0000256" key="4">
    <source>
        <dbReference type="ARBA" id="ARBA00022729"/>
    </source>
</evidence>
<reference evidence="11" key="2">
    <citation type="submission" date="2025-09" db="UniProtKB">
        <authorList>
            <consortium name="Ensembl"/>
        </authorList>
    </citation>
    <scope>IDENTIFICATION</scope>
</reference>
<evidence type="ECO:0000256" key="2">
    <source>
        <dbReference type="ARBA" id="ARBA00022475"/>
    </source>
</evidence>
<evidence type="ECO:0000256" key="7">
    <source>
        <dbReference type="ARBA" id="ARBA00023157"/>
    </source>
</evidence>
<dbReference type="SUPFAM" id="SSF48726">
    <property type="entry name" value="Immunoglobulin"/>
    <property type="match status" value="1"/>
</dbReference>
<comment type="subcellular location">
    <subcellularLocation>
        <location evidence="1">Cell membrane</location>
        <topology evidence="1">Single-pass type I membrane protein</topology>
    </subcellularLocation>
</comment>
<dbReference type="GO" id="GO:0009897">
    <property type="term" value="C:external side of plasma membrane"/>
    <property type="evidence" value="ECO:0007669"/>
    <property type="project" value="TreeGrafter"/>
</dbReference>
<evidence type="ECO:0000256" key="9">
    <source>
        <dbReference type="ARBA" id="ARBA00023180"/>
    </source>
</evidence>